<reference evidence="3" key="2">
    <citation type="submission" date="2015-01" db="EMBL/GenBank/DDBJ databases">
        <title>Evolutionary Origins and Diversification of the Mycorrhizal Mutualists.</title>
        <authorList>
            <consortium name="DOE Joint Genome Institute"/>
            <consortium name="Mycorrhizal Genomics Consortium"/>
            <person name="Kohler A."/>
            <person name="Kuo A."/>
            <person name="Nagy L.G."/>
            <person name="Floudas D."/>
            <person name="Copeland A."/>
            <person name="Barry K.W."/>
            <person name="Cichocki N."/>
            <person name="Veneault-Fourrey C."/>
            <person name="LaButti K."/>
            <person name="Lindquist E.A."/>
            <person name="Lipzen A."/>
            <person name="Lundell T."/>
            <person name="Morin E."/>
            <person name="Murat C."/>
            <person name="Riley R."/>
            <person name="Ohm R."/>
            <person name="Sun H."/>
            <person name="Tunlid A."/>
            <person name="Henrissat B."/>
            <person name="Grigoriev I.V."/>
            <person name="Hibbett D.S."/>
            <person name="Martin F."/>
        </authorList>
    </citation>
    <scope>NUCLEOTIDE SEQUENCE [LARGE SCALE GENOMIC DNA]</scope>
    <source>
        <strain evidence="3">Foug A</strain>
    </source>
</reference>
<dbReference type="InParanoid" id="A0A0C2ZK12"/>
<dbReference type="HOGENOM" id="CLU_030984_3_0_1"/>
<proteinExistence type="predicted"/>
<feature type="compositionally biased region" description="Basic residues" evidence="1">
    <location>
        <begin position="356"/>
        <end position="366"/>
    </location>
</feature>
<evidence type="ECO:0000256" key="1">
    <source>
        <dbReference type="SAM" id="MobiDB-lite"/>
    </source>
</evidence>
<dbReference type="Proteomes" id="UP000053989">
    <property type="component" value="Unassembled WGS sequence"/>
</dbReference>
<organism evidence="2 3">
    <name type="scientific">Scleroderma citrinum Foug A</name>
    <dbReference type="NCBI Taxonomy" id="1036808"/>
    <lineage>
        <taxon>Eukaryota</taxon>
        <taxon>Fungi</taxon>
        <taxon>Dikarya</taxon>
        <taxon>Basidiomycota</taxon>
        <taxon>Agaricomycotina</taxon>
        <taxon>Agaricomycetes</taxon>
        <taxon>Agaricomycetidae</taxon>
        <taxon>Boletales</taxon>
        <taxon>Sclerodermatineae</taxon>
        <taxon>Sclerodermataceae</taxon>
        <taxon>Scleroderma</taxon>
    </lineage>
</organism>
<protein>
    <submittedName>
        <fullName evidence="2">Uncharacterized protein</fullName>
    </submittedName>
</protein>
<feature type="region of interest" description="Disordered" evidence="1">
    <location>
        <begin position="1"/>
        <end position="25"/>
    </location>
</feature>
<dbReference type="OrthoDB" id="2685482at2759"/>
<keyword evidence="3" id="KW-1185">Reference proteome</keyword>
<gene>
    <name evidence="2" type="ORF">SCLCIDRAFT_32193</name>
</gene>
<sequence length="372" mass="42511">MSGSEYSNSNRDEKSHATGEGKTPLHRDEVAIVQEKLEMWMGADATKRKSIFKDIANKTLKSHHWVIKKKAIQNWLYNHCCTWKKKQLVKYGCKWNTQLVIAYEHSVEINKILAKSGHPAGAPGYIKFYQKALDKSRKYVWEFAKEMWKQCGARVVVMAAWKGATGDVMYGLHDFNDEWGDGKVFDGWDTVETKWEQYAHGVFGVEDSGEGTEDEAAVPRRKVTKGQWHPQINLLTLENGMPSIPIILNMNSQEKKDVMQAFVIFHYGKACGHGNISVPWAAIALDHGKYISGCYWPTDVGFKEHSRLTNREATKILEWWRDRQVTDPTDTFKVKKWLASDGSLQPVVANSDNRSSTKRRVKKAREGHHNSI</sequence>
<dbReference type="EMBL" id="KN822192">
    <property type="protein sequence ID" value="KIM53022.1"/>
    <property type="molecule type" value="Genomic_DNA"/>
</dbReference>
<evidence type="ECO:0000313" key="2">
    <source>
        <dbReference type="EMBL" id="KIM53022.1"/>
    </source>
</evidence>
<feature type="compositionally biased region" description="Basic and acidic residues" evidence="1">
    <location>
        <begin position="10"/>
        <end position="25"/>
    </location>
</feature>
<accession>A0A0C2ZK12</accession>
<reference evidence="2 3" key="1">
    <citation type="submission" date="2014-04" db="EMBL/GenBank/DDBJ databases">
        <authorList>
            <consortium name="DOE Joint Genome Institute"/>
            <person name="Kuo A."/>
            <person name="Kohler A."/>
            <person name="Nagy L.G."/>
            <person name="Floudas D."/>
            <person name="Copeland A."/>
            <person name="Barry K.W."/>
            <person name="Cichocki N."/>
            <person name="Veneault-Fourrey C."/>
            <person name="LaButti K."/>
            <person name="Lindquist E.A."/>
            <person name="Lipzen A."/>
            <person name="Lundell T."/>
            <person name="Morin E."/>
            <person name="Murat C."/>
            <person name="Sun H."/>
            <person name="Tunlid A."/>
            <person name="Henrissat B."/>
            <person name="Grigoriev I.V."/>
            <person name="Hibbett D.S."/>
            <person name="Martin F."/>
            <person name="Nordberg H.P."/>
            <person name="Cantor M.N."/>
            <person name="Hua S.X."/>
        </authorList>
    </citation>
    <scope>NUCLEOTIDE SEQUENCE [LARGE SCALE GENOMIC DNA]</scope>
    <source>
        <strain evidence="2 3">Foug A</strain>
    </source>
</reference>
<feature type="region of interest" description="Disordered" evidence="1">
    <location>
        <begin position="348"/>
        <end position="372"/>
    </location>
</feature>
<evidence type="ECO:0000313" key="3">
    <source>
        <dbReference type="Proteomes" id="UP000053989"/>
    </source>
</evidence>
<dbReference type="AlphaFoldDB" id="A0A0C2ZK12"/>
<name>A0A0C2ZK12_9AGAM</name>